<dbReference type="STRING" id="1325734.A0A428P8S4"/>
<keyword evidence="1" id="KW-0812">Transmembrane</keyword>
<dbReference type="Proteomes" id="UP000288168">
    <property type="component" value="Unassembled WGS sequence"/>
</dbReference>
<gene>
    <name evidence="2" type="ORF">CEP54_012463</name>
</gene>
<keyword evidence="3" id="KW-1185">Reference proteome</keyword>
<sequence>MKTANHRADKYSSSALGVNQHIVMSVLSVLLFIAKGRSLRRSYSKKPPDDAALLELFSRILAGQETCLERLSAALEQGTDFVWEDVYDFVNPFGDRRGDSFNSVWTFDLDKDTLFLNKKDQLFSVPLRIARQRPLVLDDFTQLDSLTQTLPEEETLPGPYWEPELDILPRQRSFLGRVLRDFAHTWRHVLRRQMNTTTFMKLSYATLWIATMDFTIRERIGFEHITEGGPYVRLVDLPNWETPEATLVKAGSSWFALAQDTQEGLEMVQRHAESRSQLKESTTSVVTYAILTLRQVTLCKAHESQVVWTRPEVLFGDNLASDTAINMILWATNTTMLEPQPSKLSRLPPEIQDKILYHATTSLVASAKLGCELGLGSPFSWVERGAKIRVQETKRHRFESSPVESQILFNGVMG</sequence>
<evidence type="ECO:0000313" key="3">
    <source>
        <dbReference type="Proteomes" id="UP000288168"/>
    </source>
</evidence>
<dbReference type="OrthoDB" id="4934446at2759"/>
<keyword evidence="1" id="KW-1133">Transmembrane helix</keyword>
<protein>
    <submittedName>
        <fullName evidence="2">Uncharacterized protein</fullName>
    </submittedName>
</protein>
<organism evidence="2 3">
    <name type="scientific">Fusarium duplospermum</name>
    <dbReference type="NCBI Taxonomy" id="1325734"/>
    <lineage>
        <taxon>Eukaryota</taxon>
        <taxon>Fungi</taxon>
        <taxon>Dikarya</taxon>
        <taxon>Ascomycota</taxon>
        <taxon>Pezizomycotina</taxon>
        <taxon>Sordariomycetes</taxon>
        <taxon>Hypocreomycetidae</taxon>
        <taxon>Hypocreales</taxon>
        <taxon>Nectriaceae</taxon>
        <taxon>Fusarium</taxon>
        <taxon>Fusarium solani species complex</taxon>
    </lineage>
</organism>
<feature type="transmembrane region" description="Helical" evidence="1">
    <location>
        <begin position="15"/>
        <end position="34"/>
    </location>
</feature>
<feature type="non-terminal residue" evidence="2">
    <location>
        <position position="414"/>
    </location>
</feature>
<evidence type="ECO:0000313" key="2">
    <source>
        <dbReference type="EMBL" id="RSL49416.1"/>
    </source>
</evidence>
<keyword evidence="1" id="KW-0472">Membrane</keyword>
<name>A0A428P8S4_9HYPO</name>
<dbReference type="AlphaFoldDB" id="A0A428P8S4"/>
<accession>A0A428P8S4</accession>
<proteinExistence type="predicted"/>
<reference evidence="2 3" key="1">
    <citation type="submission" date="2017-06" db="EMBL/GenBank/DDBJ databases">
        <title>Comparative genomic analysis of Ambrosia Fusariam Clade fungi.</title>
        <authorList>
            <person name="Stajich J.E."/>
            <person name="Carrillo J."/>
            <person name="Kijimoto T."/>
            <person name="Eskalen A."/>
            <person name="O'Donnell K."/>
            <person name="Kasson M."/>
        </authorList>
    </citation>
    <scope>NUCLEOTIDE SEQUENCE [LARGE SCALE GENOMIC DNA]</scope>
    <source>
        <strain evidence="2 3">NRRL62584</strain>
    </source>
</reference>
<comment type="caution">
    <text evidence="2">The sequence shown here is derived from an EMBL/GenBank/DDBJ whole genome shotgun (WGS) entry which is preliminary data.</text>
</comment>
<dbReference type="EMBL" id="NKCI01000180">
    <property type="protein sequence ID" value="RSL49416.1"/>
    <property type="molecule type" value="Genomic_DNA"/>
</dbReference>
<evidence type="ECO:0000256" key="1">
    <source>
        <dbReference type="SAM" id="Phobius"/>
    </source>
</evidence>